<sequence length="214" mass="23472">MKAGRRVLLADDSPLARRAVRTLLDGDGEFEVVGEAKDGREAVSLARELRPNLVLMDLNMPRCDGLLATRLIKRELPDTTVVMLTVSEEAGDLFEAIANGAQGYLLKSLEPEEWLAGLRSLARGEAVPRVLARRIVMEFAAKAPPPEPEHVLTAREREVLGLVAAAKTNRQVASALHISEQTVKNHVKSVMKKLGLSNRVELALYARRLLGLDN</sequence>
<keyword evidence="1 5" id="KW-0597">Phosphoprotein</keyword>
<dbReference type="InterPro" id="IPR016032">
    <property type="entry name" value="Sig_transdc_resp-reg_C-effctor"/>
</dbReference>
<evidence type="ECO:0000313" key="9">
    <source>
        <dbReference type="Proteomes" id="UP000502706"/>
    </source>
</evidence>
<dbReference type="GO" id="GO:0000160">
    <property type="term" value="P:phosphorelay signal transduction system"/>
    <property type="evidence" value="ECO:0007669"/>
    <property type="project" value="InterPro"/>
</dbReference>
<dbReference type="InterPro" id="IPR039420">
    <property type="entry name" value="WalR-like"/>
</dbReference>
<evidence type="ECO:0000256" key="3">
    <source>
        <dbReference type="ARBA" id="ARBA00023125"/>
    </source>
</evidence>
<dbReference type="CDD" id="cd17535">
    <property type="entry name" value="REC_NarL-like"/>
    <property type="match status" value="1"/>
</dbReference>
<dbReference type="InterPro" id="IPR001789">
    <property type="entry name" value="Sig_transdc_resp-reg_receiver"/>
</dbReference>
<dbReference type="Pfam" id="PF00196">
    <property type="entry name" value="GerE"/>
    <property type="match status" value="1"/>
</dbReference>
<keyword evidence="8" id="KW-0614">Plasmid</keyword>
<dbReference type="GO" id="GO:0006355">
    <property type="term" value="P:regulation of DNA-templated transcription"/>
    <property type="evidence" value="ECO:0007669"/>
    <property type="project" value="InterPro"/>
</dbReference>
<dbReference type="SUPFAM" id="SSF52172">
    <property type="entry name" value="CheY-like"/>
    <property type="match status" value="1"/>
</dbReference>
<dbReference type="PANTHER" id="PTHR43214:SF24">
    <property type="entry name" value="TRANSCRIPTIONAL REGULATORY PROTEIN NARL-RELATED"/>
    <property type="match status" value="1"/>
</dbReference>
<dbReference type="InterPro" id="IPR011006">
    <property type="entry name" value="CheY-like_superfamily"/>
</dbReference>
<dbReference type="EMBL" id="CP045122">
    <property type="protein sequence ID" value="QIN81020.1"/>
    <property type="molecule type" value="Genomic_DNA"/>
</dbReference>
<dbReference type="SMART" id="SM00448">
    <property type="entry name" value="REC"/>
    <property type="match status" value="1"/>
</dbReference>
<reference evidence="8 9" key="1">
    <citation type="submission" date="2019-10" db="EMBL/GenBank/DDBJ databases">
        <title>Rubrobacter sp nov SCSIO 52915 isolated from a deep-sea sediment in the South China Sea.</title>
        <authorList>
            <person name="Chen R.W."/>
        </authorList>
    </citation>
    <scope>NUCLEOTIDE SEQUENCE [LARGE SCALE GENOMIC DNA]</scope>
    <source>
        <strain evidence="8 9">SCSIO 52915</strain>
        <plasmid evidence="8 9">unnamed1</plasmid>
    </source>
</reference>
<keyword evidence="9" id="KW-1185">Reference proteome</keyword>
<dbReference type="CDD" id="cd06170">
    <property type="entry name" value="LuxR_C_like"/>
    <property type="match status" value="1"/>
</dbReference>
<dbReference type="InterPro" id="IPR000792">
    <property type="entry name" value="Tscrpt_reg_LuxR_C"/>
</dbReference>
<dbReference type="KEGG" id="rmar:GBA65_21485"/>
<feature type="modified residue" description="4-aspartylphosphate" evidence="5">
    <location>
        <position position="57"/>
    </location>
</feature>
<dbReference type="SUPFAM" id="SSF46894">
    <property type="entry name" value="C-terminal effector domain of the bipartite response regulators"/>
    <property type="match status" value="1"/>
</dbReference>
<dbReference type="InterPro" id="IPR058245">
    <property type="entry name" value="NreC/VraR/RcsB-like_REC"/>
</dbReference>
<evidence type="ECO:0000256" key="1">
    <source>
        <dbReference type="ARBA" id="ARBA00022553"/>
    </source>
</evidence>
<dbReference type="Pfam" id="PF00072">
    <property type="entry name" value="Response_reg"/>
    <property type="match status" value="1"/>
</dbReference>
<protein>
    <submittedName>
        <fullName evidence="8">Response regulator</fullName>
    </submittedName>
</protein>
<evidence type="ECO:0000256" key="2">
    <source>
        <dbReference type="ARBA" id="ARBA00023015"/>
    </source>
</evidence>
<dbReference type="Proteomes" id="UP000502706">
    <property type="component" value="Plasmid unnamed1"/>
</dbReference>
<dbReference type="PANTHER" id="PTHR43214">
    <property type="entry name" value="TWO-COMPONENT RESPONSE REGULATOR"/>
    <property type="match status" value="1"/>
</dbReference>
<dbReference type="PRINTS" id="PR00038">
    <property type="entry name" value="HTHLUXR"/>
</dbReference>
<proteinExistence type="predicted"/>
<keyword evidence="3" id="KW-0238">DNA-binding</keyword>
<dbReference type="GO" id="GO:0003677">
    <property type="term" value="F:DNA binding"/>
    <property type="evidence" value="ECO:0007669"/>
    <property type="project" value="UniProtKB-KW"/>
</dbReference>
<dbReference type="RefSeq" id="WP_166398733.1">
    <property type="nucleotide sequence ID" value="NZ_CP045122.1"/>
</dbReference>
<evidence type="ECO:0000259" key="6">
    <source>
        <dbReference type="PROSITE" id="PS50043"/>
    </source>
</evidence>
<evidence type="ECO:0000256" key="5">
    <source>
        <dbReference type="PROSITE-ProRule" id="PRU00169"/>
    </source>
</evidence>
<accession>A0A6G8Q3L5</accession>
<dbReference type="Gene3D" id="3.40.50.2300">
    <property type="match status" value="1"/>
</dbReference>
<dbReference type="PROSITE" id="PS50043">
    <property type="entry name" value="HTH_LUXR_2"/>
    <property type="match status" value="1"/>
</dbReference>
<evidence type="ECO:0000259" key="7">
    <source>
        <dbReference type="PROSITE" id="PS50110"/>
    </source>
</evidence>
<dbReference type="PROSITE" id="PS50110">
    <property type="entry name" value="RESPONSE_REGULATORY"/>
    <property type="match status" value="1"/>
</dbReference>
<dbReference type="SMART" id="SM00421">
    <property type="entry name" value="HTH_LUXR"/>
    <property type="match status" value="1"/>
</dbReference>
<name>A0A6G8Q3L5_9ACTN</name>
<geneLocation type="plasmid" evidence="8 9">
    <name>unnamed1</name>
</geneLocation>
<evidence type="ECO:0000313" key="8">
    <source>
        <dbReference type="EMBL" id="QIN81020.1"/>
    </source>
</evidence>
<feature type="domain" description="HTH luxR-type" evidence="6">
    <location>
        <begin position="145"/>
        <end position="210"/>
    </location>
</feature>
<keyword evidence="4" id="KW-0804">Transcription</keyword>
<dbReference type="AlphaFoldDB" id="A0A6G8Q3L5"/>
<evidence type="ECO:0000256" key="4">
    <source>
        <dbReference type="ARBA" id="ARBA00023163"/>
    </source>
</evidence>
<keyword evidence="2" id="KW-0805">Transcription regulation</keyword>
<feature type="domain" description="Response regulatory" evidence="7">
    <location>
        <begin position="6"/>
        <end position="122"/>
    </location>
</feature>
<organism evidence="8 9">
    <name type="scientific">Rubrobacter marinus</name>
    <dbReference type="NCBI Taxonomy" id="2653852"/>
    <lineage>
        <taxon>Bacteria</taxon>
        <taxon>Bacillati</taxon>
        <taxon>Actinomycetota</taxon>
        <taxon>Rubrobacteria</taxon>
        <taxon>Rubrobacterales</taxon>
        <taxon>Rubrobacteraceae</taxon>
        <taxon>Rubrobacter</taxon>
    </lineage>
</organism>
<gene>
    <name evidence="8" type="ORF">GBA65_21485</name>
</gene>